<keyword evidence="1" id="KW-0378">Hydrolase</keyword>
<dbReference type="Pfam" id="PF00128">
    <property type="entry name" value="Alpha-amylase"/>
    <property type="match status" value="1"/>
</dbReference>
<dbReference type="PANTHER" id="PTHR10357:SF210">
    <property type="entry name" value="MALTODEXTRIN GLUCOSIDASE"/>
    <property type="match status" value="1"/>
</dbReference>
<dbReference type="Pfam" id="PF09087">
    <property type="entry name" value="Cyc-maltodext_N"/>
    <property type="match status" value="1"/>
</dbReference>
<proteinExistence type="predicted"/>
<keyword evidence="3" id="KW-0812">Transmembrane</keyword>
<dbReference type="InterPro" id="IPR013783">
    <property type="entry name" value="Ig-like_fold"/>
</dbReference>
<feature type="domain" description="Glycosyl hydrolase family 13 catalytic" evidence="4">
    <location>
        <begin position="165"/>
        <end position="566"/>
    </location>
</feature>
<dbReference type="InterPro" id="IPR013780">
    <property type="entry name" value="Glyco_hydro_b"/>
</dbReference>
<keyword evidence="2" id="KW-0326">Glycosidase</keyword>
<evidence type="ECO:0000256" key="1">
    <source>
        <dbReference type="ARBA" id="ARBA00022801"/>
    </source>
</evidence>
<evidence type="ECO:0000313" key="6">
    <source>
        <dbReference type="Proteomes" id="UP000192266"/>
    </source>
</evidence>
<feature type="transmembrane region" description="Helical" evidence="3">
    <location>
        <begin position="39"/>
        <end position="56"/>
    </location>
</feature>
<dbReference type="SUPFAM" id="SSF81296">
    <property type="entry name" value="E set domains"/>
    <property type="match status" value="1"/>
</dbReference>
<dbReference type="PANTHER" id="PTHR10357">
    <property type="entry name" value="ALPHA-AMYLASE FAMILY MEMBER"/>
    <property type="match status" value="1"/>
</dbReference>
<keyword evidence="3" id="KW-1133">Transmembrane helix</keyword>
<evidence type="ECO:0000313" key="5">
    <source>
        <dbReference type="EMBL" id="SMB99271.1"/>
    </source>
</evidence>
<dbReference type="InterPro" id="IPR006047">
    <property type="entry name" value="GH13_cat_dom"/>
</dbReference>
<dbReference type="Proteomes" id="UP000192266">
    <property type="component" value="Unassembled WGS sequence"/>
</dbReference>
<protein>
    <submittedName>
        <fullName evidence="5">Alpha amylase catalytic region</fullName>
    </submittedName>
</protein>
<dbReference type="InterPro" id="IPR019492">
    <property type="entry name" value="Cyclo-malto-dextrinase_C"/>
</dbReference>
<evidence type="ECO:0000259" key="4">
    <source>
        <dbReference type="SMART" id="SM00642"/>
    </source>
</evidence>
<gene>
    <name evidence="5" type="ORF">SAMN00120144_0106</name>
</gene>
<accession>A0A1W1W1L7</accession>
<dbReference type="InterPro" id="IPR014756">
    <property type="entry name" value="Ig_E-set"/>
</dbReference>
<dbReference type="Gene3D" id="2.60.40.1180">
    <property type="entry name" value="Golgi alpha-mannosidase II"/>
    <property type="match status" value="1"/>
</dbReference>
<feature type="transmembrane region" description="Helical" evidence="3">
    <location>
        <begin position="6"/>
        <end position="27"/>
    </location>
</feature>
<dbReference type="STRING" id="645990.SAMN00120144_0106"/>
<sequence>MLRSALHDVLVFFLTLFVVPFHPISINPIYNPASHMKKLYSNLLLLVLLVPLWATAQTPAIQRVNPTNWWVGMKEPKLQLLVYGPNAGTLTYTINHPGVKLVKTNTVENPNYAFLDLTIAASTKPGTVQIIGKKGPQTVTQAWELKARDNSPKGQGVTQADFIYLAMPDRFANGDPSNDKFADMRDPNHDRSNGFLRHGGDLAGAAQRLPYLKDLGITAVWFTPVIENNQPLTNEGGTMRASYHGYGFTDHYNVDRRLGGNSAYKAFVGKAHAAGLKVVQDAVYNHIGNTHWFIQDLPMKSWLHQWPTYTNTSYRQQPITDPHASQLDRKVTLDGWFVPFLPDLNQENPYVANFLIQHAIWTVENFGVDAWRIDTYMYNDQPFMNRCNQALLTEYPQIHIFGESSVNNVVDQAYYVRNKIDFPFKSNQPGGLDFVLEGAMVDGLKHDGSPQRMYEALAQDAVYQDPAKLVTFLDNHDHDRFLSVMGEDYDKYKMGLTWLLTTRGIPSMYYGTEILMKNLKNPTDAEVRRDFPGGWPGDKQDKFTAAGRTAQENEAFQFVRTLATYRRDHPMLHSGKLMQYLPQDGMYVYFRYDDKGTVMVATNATDKPIAMHTARFSERMSGFTKARNVLTNETLDSVATVQVPAKTAVVLELMR</sequence>
<dbReference type="InterPro" id="IPR017853">
    <property type="entry name" value="GH"/>
</dbReference>
<dbReference type="SUPFAM" id="SSF51445">
    <property type="entry name" value="(Trans)glycosidases"/>
    <property type="match status" value="1"/>
</dbReference>
<dbReference type="AlphaFoldDB" id="A0A1W1W1L7"/>
<dbReference type="SMART" id="SM00642">
    <property type="entry name" value="Aamy"/>
    <property type="match status" value="1"/>
</dbReference>
<organism evidence="5 6">
    <name type="scientific">Hymenobacter roseosalivarius DSM 11622</name>
    <dbReference type="NCBI Taxonomy" id="645990"/>
    <lineage>
        <taxon>Bacteria</taxon>
        <taxon>Pseudomonadati</taxon>
        <taxon>Bacteroidota</taxon>
        <taxon>Cytophagia</taxon>
        <taxon>Cytophagales</taxon>
        <taxon>Hymenobacteraceae</taxon>
        <taxon>Hymenobacter</taxon>
    </lineage>
</organism>
<evidence type="ECO:0000256" key="3">
    <source>
        <dbReference type="SAM" id="Phobius"/>
    </source>
</evidence>
<dbReference type="GO" id="GO:0016798">
    <property type="term" value="F:hydrolase activity, acting on glycosyl bonds"/>
    <property type="evidence" value="ECO:0007669"/>
    <property type="project" value="UniProtKB-KW"/>
</dbReference>
<dbReference type="SUPFAM" id="SSF51011">
    <property type="entry name" value="Glycosyl hydrolase domain"/>
    <property type="match status" value="1"/>
</dbReference>
<reference evidence="5 6" key="1">
    <citation type="submission" date="2017-04" db="EMBL/GenBank/DDBJ databases">
        <authorList>
            <person name="Afonso C.L."/>
            <person name="Miller P.J."/>
            <person name="Scott M.A."/>
            <person name="Spackman E."/>
            <person name="Goraichik I."/>
            <person name="Dimitrov K.M."/>
            <person name="Suarez D.L."/>
            <person name="Swayne D.E."/>
        </authorList>
    </citation>
    <scope>NUCLEOTIDE SEQUENCE [LARGE SCALE GENOMIC DNA]</scope>
    <source>
        <strain evidence="5 6">DSM 11622</strain>
    </source>
</reference>
<keyword evidence="6" id="KW-1185">Reference proteome</keyword>
<dbReference type="Gene3D" id="3.20.20.80">
    <property type="entry name" value="Glycosidases"/>
    <property type="match status" value="1"/>
</dbReference>
<dbReference type="GO" id="GO:0005975">
    <property type="term" value="P:carbohydrate metabolic process"/>
    <property type="evidence" value="ECO:0007669"/>
    <property type="project" value="InterPro"/>
</dbReference>
<keyword evidence="3" id="KW-0472">Membrane</keyword>
<evidence type="ECO:0000256" key="2">
    <source>
        <dbReference type="ARBA" id="ARBA00023295"/>
    </source>
</evidence>
<name>A0A1W1W1L7_9BACT</name>
<dbReference type="InterPro" id="IPR015171">
    <property type="entry name" value="Cyc-maltodext_N"/>
</dbReference>
<dbReference type="Pfam" id="PF10438">
    <property type="entry name" value="Cyc-maltodext_C"/>
    <property type="match status" value="1"/>
</dbReference>
<dbReference type="Gene3D" id="2.60.40.10">
    <property type="entry name" value="Immunoglobulins"/>
    <property type="match status" value="1"/>
</dbReference>
<dbReference type="EMBL" id="FWWW01000091">
    <property type="protein sequence ID" value="SMB99271.1"/>
    <property type="molecule type" value="Genomic_DNA"/>
</dbReference>